<name>A0AAJ8LJ96_9TREE</name>
<feature type="compositionally biased region" description="Polar residues" evidence="1">
    <location>
        <begin position="196"/>
        <end position="211"/>
    </location>
</feature>
<feature type="compositionally biased region" description="Low complexity" evidence="1">
    <location>
        <begin position="172"/>
        <end position="182"/>
    </location>
</feature>
<protein>
    <submittedName>
        <fullName evidence="2">Uncharacterized protein</fullName>
    </submittedName>
</protein>
<feature type="compositionally biased region" description="Basic and acidic residues" evidence="1">
    <location>
        <begin position="115"/>
        <end position="125"/>
    </location>
</feature>
<proteinExistence type="predicted"/>
<gene>
    <name evidence="2" type="ORF">CI109_104115</name>
</gene>
<dbReference type="KEGG" id="ksn:43588272"/>
<feature type="region of interest" description="Disordered" evidence="1">
    <location>
        <begin position="274"/>
        <end position="303"/>
    </location>
</feature>
<feature type="region of interest" description="Disordered" evidence="1">
    <location>
        <begin position="323"/>
        <end position="421"/>
    </location>
</feature>
<feature type="compositionally biased region" description="Basic and acidic residues" evidence="1">
    <location>
        <begin position="734"/>
        <end position="754"/>
    </location>
</feature>
<feature type="compositionally biased region" description="Low complexity" evidence="1">
    <location>
        <begin position="370"/>
        <end position="410"/>
    </location>
</feature>
<feature type="compositionally biased region" description="Polar residues" evidence="1">
    <location>
        <begin position="755"/>
        <end position="766"/>
    </location>
</feature>
<evidence type="ECO:0000313" key="2">
    <source>
        <dbReference type="EMBL" id="WWD19653.1"/>
    </source>
</evidence>
<organism evidence="2 3">
    <name type="scientific">Kwoniella shandongensis</name>
    <dbReference type="NCBI Taxonomy" id="1734106"/>
    <lineage>
        <taxon>Eukaryota</taxon>
        <taxon>Fungi</taxon>
        <taxon>Dikarya</taxon>
        <taxon>Basidiomycota</taxon>
        <taxon>Agaricomycotina</taxon>
        <taxon>Tremellomycetes</taxon>
        <taxon>Tremellales</taxon>
        <taxon>Cryptococcaceae</taxon>
        <taxon>Kwoniella</taxon>
    </lineage>
</organism>
<dbReference type="RefSeq" id="XP_065823492.1">
    <property type="nucleotide sequence ID" value="XM_065967420.1"/>
</dbReference>
<reference evidence="2" key="2">
    <citation type="submission" date="2024-01" db="EMBL/GenBank/DDBJ databases">
        <title>Comparative genomics of Cryptococcus and Kwoniella reveals pathogenesis evolution and contrasting modes of karyotype evolution via chromosome fusion or intercentromeric recombination.</title>
        <authorList>
            <person name="Coelho M.A."/>
            <person name="David-Palma M."/>
            <person name="Shea T."/>
            <person name="Bowers K."/>
            <person name="McGinley-Smith S."/>
            <person name="Mohammad A.W."/>
            <person name="Gnirke A."/>
            <person name="Yurkov A.M."/>
            <person name="Nowrousian M."/>
            <person name="Sun S."/>
            <person name="Cuomo C.A."/>
            <person name="Heitman J."/>
        </authorList>
    </citation>
    <scope>NUCLEOTIDE SEQUENCE</scope>
    <source>
        <strain evidence="2">CBS 12478</strain>
    </source>
</reference>
<dbReference type="GeneID" id="43588272"/>
<accession>A0AAJ8LJ96</accession>
<feature type="compositionally biased region" description="Basic and acidic residues" evidence="1">
    <location>
        <begin position="142"/>
        <end position="151"/>
    </location>
</feature>
<evidence type="ECO:0000313" key="3">
    <source>
        <dbReference type="Proteomes" id="UP000322225"/>
    </source>
</evidence>
<keyword evidence="3" id="KW-1185">Reference proteome</keyword>
<sequence length="895" mass="99479">MTSRPSQSGVEANKPAQQAHTRHTRSSSNATIPIIKNPGHGHGRSPSAELLMVPERMDTAKERKRRDSADTLRRKGTPGPLESVTRTPHPAHTPRLAVTPATPLVAPVDSIILSPREETSADRHDRTRKLSNTETFYPSPEIAKEIFRAERASNPTHRRAPTPYNSARRRTGSSGSGSVSSVQRMNSDRSIRSRVSFDSTRSRGSQRTFQSDNEDEPSRPADGRGPMADNGWEPHFGSTTGIGPAGEAIEVIGLGRKKPRHRTFQAAMLKPALRSTSRLSKRHSHSHNQEYAALDQEGGEKPLPSRPMSYVGPIVNTISRFASQGGSTRGSVNRTHARHASQQPMSTTHNDALNVGFDGLGMSPHEGNSRSRGGSSNGFRSLFSSLSLNDPNPHHNLLPAPPSTTTSLSRNRSRKSKTYQPITPPDDLYNYLRLAEVSAWDRWPVSGPGQKATRSIWGGSITSKTKGFEAMGWEWFRRLEAAEVGREVRRLGSWESAGRSWMGGVLRWQEENVPHHPIDIANRWGTQLFALPAAGYDTLEFYDEAVHEAEDNGLLSWITGTLLQTAVSTLHMLRYSSQPFTFHLIPSPRPPSLPPSSHKAHYLWEGFGTMVLVNKNKDVDRSMVIEIRPPSVVDSNVMKEFARGKGDGDWWGFYGDTCIGDVGQANLLQQQVYDSCTQNQVFFFAITNLKQWVFGQFNSSYTRCTVGPIVDRKARDPSLVQCLTTWVTRSVDERPRAHETYQSPPRERQRDGSRRPSNYSHNNNRQVDVPPYSNRRPSHSLPPDPPEMYSPSFGNTQQPVFPTPMNGGQPIFPSPLQNQQEYQNYALPGYYDQPISPNAYPQPASIGYSMQPPGSGWMGDGSQQRGFSPMPGVGMPYNMGVSWYGGGMYNWPGMR</sequence>
<feature type="region of interest" description="Disordered" evidence="1">
    <location>
        <begin position="1"/>
        <end position="244"/>
    </location>
</feature>
<reference evidence="2" key="1">
    <citation type="submission" date="2017-08" db="EMBL/GenBank/DDBJ databases">
        <authorList>
            <person name="Cuomo C."/>
            <person name="Billmyre B."/>
            <person name="Heitman J."/>
        </authorList>
    </citation>
    <scope>NUCLEOTIDE SEQUENCE</scope>
    <source>
        <strain evidence="2">CBS 12478</strain>
    </source>
</reference>
<dbReference type="AlphaFoldDB" id="A0AAJ8LJ96"/>
<feature type="compositionally biased region" description="Basic and acidic residues" evidence="1">
    <location>
        <begin position="55"/>
        <end position="73"/>
    </location>
</feature>
<feature type="compositionally biased region" description="Polar residues" evidence="1">
    <location>
        <begin position="323"/>
        <end position="351"/>
    </location>
</feature>
<dbReference type="EMBL" id="CP144057">
    <property type="protein sequence ID" value="WWD19653.1"/>
    <property type="molecule type" value="Genomic_DNA"/>
</dbReference>
<feature type="compositionally biased region" description="Polar residues" evidence="1">
    <location>
        <begin position="1"/>
        <end position="19"/>
    </location>
</feature>
<dbReference type="Proteomes" id="UP000322225">
    <property type="component" value="Chromosome 7"/>
</dbReference>
<evidence type="ECO:0000256" key="1">
    <source>
        <dbReference type="SAM" id="MobiDB-lite"/>
    </source>
</evidence>
<feature type="region of interest" description="Disordered" evidence="1">
    <location>
        <begin position="734"/>
        <end position="794"/>
    </location>
</feature>